<protein>
    <submittedName>
        <fullName evidence="6">Suppressor of glycerol defect</fullName>
    </submittedName>
</protein>
<comment type="caution">
    <text evidence="6">The sequence shown here is derived from an EMBL/GenBank/DDBJ whole genome shotgun (WGS) entry which is preliminary data.</text>
</comment>
<feature type="compositionally biased region" description="Acidic residues" evidence="4">
    <location>
        <begin position="253"/>
        <end position="263"/>
    </location>
</feature>
<feature type="compositionally biased region" description="Basic and acidic residues" evidence="4">
    <location>
        <begin position="264"/>
        <end position="274"/>
    </location>
</feature>
<dbReference type="Gene3D" id="1.25.40.180">
    <property type="match status" value="1"/>
</dbReference>
<dbReference type="GO" id="GO:0003723">
    <property type="term" value="F:RNA binding"/>
    <property type="evidence" value="ECO:0007669"/>
    <property type="project" value="InterPro"/>
</dbReference>
<dbReference type="Proteomes" id="UP001310594">
    <property type="component" value="Unassembled WGS sequence"/>
</dbReference>
<dbReference type="SUPFAM" id="SSF48371">
    <property type="entry name" value="ARM repeat"/>
    <property type="match status" value="1"/>
</dbReference>
<gene>
    <name evidence="6" type="primary">SGD1</name>
    <name evidence="6" type="ORF">LTR97_003425</name>
</gene>
<accession>A0AAN7WED9</accession>
<feature type="compositionally biased region" description="Basic and acidic residues" evidence="4">
    <location>
        <begin position="22"/>
        <end position="64"/>
    </location>
</feature>
<feature type="region of interest" description="Disordered" evidence="4">
    <location>
        <begin position="1"/>
        <end position="289"/>
    </location>
</feature>
<evidence type="ECO:0000256" key="3">
    <source>
        <dbReference type="ARBA" id="ARBA00023242"/>
    </source>
</evidence>
<dbReference type="SMART" id="SM00544">
    <property type="entry name" value="MA3"/>
    <property type="match status" value="1"/>
</dbReference>
<dbReference type="InterPro" id="IPR016024">
    <property type="entry name" value="ARM-type_fold"/>
</dbReference>
<dbReference type="InterPro" id="IPR003891">
    <property type="entry name" value="Initiation_fac_eIF4g_MI"/>
</dbReference>
<feature type="compositionally biased region" description="Acidic residues" evidence="4">
    <location>
        <begin position="107"/>
        <end position="134"/>
    </location>
</feature>
<dbReference type="AlphaFoldDB" id="A0AAN7WED9"/>
<organism evidence="6 7">
    <name type="scientific">Elasticomyces elasticus</name>
    <dbReference type="NCBI Taxonomy" id="574655"/>
    <lineage>
        <taxon>Eukaryota</taxon>
        <taxon>Fungi</taxon>
        <taxon>Dikarya</taxon>
        <taxon>Ascomycota</taxon>
        <taxon>Pezizomycotina</taxon>
        <taxon>Dothideomycetes</taxon>
        <taxon>Dothideomycetidae</taxon>
        <taxon>Mycosphaerellales</taxon>
        <taxon>Teratosphaeriaceae</taxon>
        <taxon>Elasticomyces</taxon>
    </lineage>
</organism>
<dbReference type="GO" id="GO:0042274">
    <property type="term" value="P:ribosomal small subunit biogenesis"/>
    <property type="evidence" value="ECO:0007669"/>
    <property type="project" value="TreeGrafter"/>
</dbReference>
<sequence>MSRSTYAGPKLPKTLLDQVGGGEKKRRGDVPRKDRRKAEREAKKGGKTVKRIDLARQRVVRQQDESDESDEEEVQPVRAVVKKEAVKKDSRPLKSILKSVKPVEQEPTPETEIEEEEFDVDEDEDDLSSAETDDSFTVSRQSAKAGLADEDDEIAALERKLGIKGSKKSSGVDDSELDWMVTGDAGESDEDAPSLKRKRPEDDKWLRDKRRKVVLTETASLKPDQDSEPEADDLETPFSEDDELSEGDFAGFESEEDAEDDDEARPPPKRERENPYIAPVATSTPSAAKYIPPSLRKAASSDDEALKLLRRQMQGQLNRLSDANLLTILQGIEQMYDKHARQHVTSTMVDLLVSLVSDPSVLNDTFIILHAGFAAAVYKTVGTDFGALLLEKLVESFDQNVQVLDDATTKQQLNLLSFLSNLYTFQVVGSAIIFDYIRLLLSSLSENSTELLLRILRTSGPQLRQEDPSALKEIVLLLQRHIAEKGEANLSVRTKFMIDTIRALKDNKTLKTGVKASALASEHTTKMKKILGTLNNTRSALRATEPLRITLEDLRQGERKGKWWLVGASYQDPAKAKHDGSGTARRRLDDNDAGYDSETPGHTNLTQAAKAQGMNTDIRRQIFVNVVGADDYKDAFLRLQGLKLRGRQMVQEVPRVLLHCVAVEEGYNPFYGFLAKKLGEDNKAVRKALGFGVWEVLKGLREDGEEDEDGGGEGMGLKKVVGLAKFYGFLIADGTLAIGVLKTADFGVLRPGIKGFVFAEVVLTSVFLELRKKSKGKEGGFEEVVGSCFEAAGKAPQMIEGLHYFLRTVVAKAALGSGKKEVWAVREGCRVALEALGRAAEGARDEGGSDSEDD</sequence>
<dbReference type="InterPro" id="IPR003890">
    <property type="entry name" value="MIF4G-like_typ-3"/>
</dbReference>
<feature type="compositionally biased region" description="Basic and acidic residues" evidence="4">
    <location>
        <begin position="574"/>
        <end position="590"/>
    </location>
</feature>
<feature type="region of interest" description="Disordered" evidence="4">
    <location>
        <begin position="573"/>
        <end position="603"/>
    </location>
</feature>
<dbReference type="PROSITE" id="PS51366">
    <property type="entry name" value="MI"/>
    <property type="match status" value="1"/>
</dbReference>
<feature type="compositionally biased region" description="Acidic residues" evidence="4">
    <location>
        <begin position="226"/>
        <end position="246"/>
    </location>
</feature>
<feature type="compositionally biased region" description="Acidic residues" evidence="4">
    <location>
        <begin position="65"/>
        <end position="74"/>
    </location>
</feature>
<dbReference type="SMART" id="SM00543">
    <property type="entry name" value="MIF4G"/>
    <property type="match status" value="1"/>
</dbReference>
<dbReference type="PANTHER" id="PTHR18034">
    <property type="entry name" value="CELL CYCLE CONTROL PROTEIN CWF22-RELATED"/>
    <property type="match status" value="1"/>
</dbReference>
<evidence type="ECO:0000313" key="6">
    <source>
        <dbReference type="EMBL" id="KAK5704407.1"/>
    </source>
</evidence>
<feature type="domain" description="MI" evidence="5">
    <location>
        <begin position="617"/>
        <end position="746"/>
    </location>
</feature>
<evidence type="ECO:0000259" key="5">
    <source>
        <dbReference type="PROSITE" id="PS51366"/>
    </source>
</evidence>
<dbReference type="GO" id="GO:0005730">
    <property type="term" value="C:nucleolus"/>
    <property type="evidence" value="ECO:0007669"/>
    <property type="project" value="UniProtKB-SubCell"/>
</dbReference>
<reference evidence="6" key="1">
    <citation type="submission" date="2023-08" db="EMBL/GenBank/DDBJ databases">
        <title>Black Yeasts Isolated from many extreme environments.</title>
        <authorList>
            <person name="Coleine C."/>
            <person name="Stajich J.E."/>
            <person name="Selbmann L."/>
        </authorList>
    </citation>
    <scope>NUCLEOTIDE SEQUENCE</scope>
    <source>
        <strain evidence="6">CCFEE 5810</strain>
    </source>
</reference>
<comment type="similarity">
    <text evidence="2">Belongs to the CWC22 family.</text>
</comment>
<dbReference type="Pfam" id="PF02847">
    <property type="entry name" value="MA3"/>
    <property type="match status" value="1"/>
</dbReference>
<evidence type="ECO:0000256" key="4">
    <source>
        <dbReference type="SAM" id="MobiDB-lite"/>
    </source>
</evidence>
<dbReference type="EMBL" id="JAVRQU010000004">
    <property type="protein sequence ID" value="KAK5704407.1"/>
    <property type="molecule type" value="Genomic_DNA"/>
</dbReference>
<proteinExistence type="inferred from homology"/>
<dbReference type="Pfam" id="PF02854">
    <property type="entry name" value="MIF4G"/>
    <property type="match status" value="1"/>
</dbReference>
<keyword evidence="3" id="KW-0539">Nucleus</keyword>
<evidence type="ECO:0000256" key="2">
    <source>
        <dbReference type="ARBA" id="ARBA00006856"/>
    </source>
</evidence>
<dbReference type="InterPro" id="IPR050781">
    <property type="entry name" value="CWC22_splicing_factor"/>
</dbReference>
<evidence type="ECO:0000313" key="7">
    <source>
        <dbReference type="Proteomes" id="UP001310594"/>
    </source>
</evidence>
<evidence type="ECO:0000256" key="1">
    <source>
        <dbReference type="ARBA" id="ARBA00004604"/>
    </source>
</evidence>
<name>A0AAN7WED9_9PEZI</name>
<dbReference type="PANTHER" id="PTHR18034:SF4">
    <property type="entry name" value="NUCLEOLAR MIF4G DOMAIN-CONTAINING PROTEIN 1"/>
    <property type="match status" value="1"/>
</dbReference>
<feature type="compositionally biased region" description="Basic and acidic residues" evidence="4">
    <location>
        <begin position="81"/>
        <end position="92"/>
    </location>
</feature>
<comment type="subcellular location">
    <subcellularLocation>
        <location evidence="1">Nucleus</location>
        <location evidence="1">Nucleolus</location>
    </subcellularLocation>
</comment>